<accession>A0AA36H0X7</accession>
<protein>
    <submittedName>
        <fullName evidence="2">Uncharacterized protein</fullName>
    </submittedName>
</protein>
<evidence type="ECO:0000256" key="1">
    <source>
        <dbReference type="SAM" id="SignalP"/>
    </source>
</evidence>
<reference evidence="2" key="1">
    <citation type="submission" date="2023-07" db="EMBL/GenBank/DDBJ databases">
        <authorList>
            <consortium name="CYATHOMIX"/>
        </authorList>
    </citation>
    <scope>NUCLEOTIDE SEQUENCE</scope>
    <source>
        <strain evidence="2">N/A</strain>
    </source>
</reference>
<feature type="signal peptide" evidence="1">
    <location>
        <begin position="1"/>
        <end position="20"/>
    </location>
</feature>
<feature type="chain" id="PRO_5041299899" evidence="1">
    <location>
        <begin position="21"/>
        <end position="71"/>
    </location>
</feature>
<dbReference type="EMBL" id="CATQJL010000305">
    <property type="protein sequence ID" value="CAJ0601766.1"/>
    <property type="molecule type" value="Genomic_DNA"/>
</dbReference>
<dbReference type="Proteomes" id="UP001176961">
    <property type="component" value="Unassembled WGS sequence"/>
</dbReference>
<name>A0AA36H0X7_CYLNA</name>
<evidence type="ECO:0000313" key="3">
    <source>
        <dbReference type="Proteomes" id="UP001176961"/>
    </source>
</evidence>
<organism evidence="2 3">
    <name type="scientific">Cylicocyclus nassatus</name>
    <name type="common">Nematode worm</name>
    <dbReference type="NCBI Taxonomy" id="53992"/>
    <lineage>
        <taxon>Eukaryota</taxon>
        <taxon>Metazoa</taxon>
        <taxon>Ecdysozoa</taxon>
        <taxon>Nematoda</taxon>
        <taxon>Chromadorea</taxon>
        <taxon>Rhabditida</taxon>
        <taxon>Rhabditina</taxon>
        <taxon>Rhabditomorpha</taxon>
        <taxon>Strongyloidea</taxon>
        <taxon>Strongylidae</taxon>
        <taxon>Cylicocyclus</taxon>
    </lineage>
</organism>
<proteinExistence type="predicted"/>
<comment type="caution">
    <text evidence="2">The sequence shown here is derived from an EMBL/GenBank/DDBJ whole genome shotgun (WGS) entry which is preliminary data.</text>
</comment>
<dbReference type="AlphaFoldDB" id="A0AA36H0X7"/>
<sequence>MKFLLLLFILGACLSVPTLAGFCCRQLKLERNGKTILHPFCYSCMAPYQNKIFFIKTTCQAWCNMHYRKLN</sequence>
<keyword evidence="1" id="KW-0732">Signal</keyword>
<keyword evidence="3" id="KW-1185">Reference proteome</keyword>
<gene>
    <name evidence="2" type="ORF">CYNAS_LOCUS13749</name>
</gene>
<evidence type="ECO:0000313" key="2">
    <source>
        <dbReference type="EMBL" id="CAJ0601766.1"/>
    </source>
</evidence>